<feature type="transmembrane region" description="Helical" evidence="1">
    <location>
        <begin position="108"/>
        <end position="126"/>
    </location>
</feature>
<keyword evidence="1" id="KW-0812">Transmembrane</keyword>
<proteinExistence type="predicted"/>
<evidence type="ECO:0000256" key="1">
    <source>
        <dbReference type="SAM" id="Phobius"/>
    </source>
</evidence>
<accession>A0A3N0BV23</accession>
<dbReference type="EMBL" id="RBED01000111">
    <property type="protein sequence ID" value="RNL52957.1"/>
    <property type="molecule type" value="Genomic_DNA"/>
</dbReference>
<protein>
    <submittedName>
        <fullName evidence="2">Uncharacterized protein</fullName>
    </submittedName>
</protein>
<evidence type="ECO:0000313" key="3">
    <source>
        <dbReference type="Proteomes" id="UP000273807"/>
    </source>
</evidence>
<dbReference type="RefSeq" id="WP_123255918.1">
    <property type="nucleotide sequence ID" value="NZ_RBED01000111.1"/>
</dbReference>
<name>A0A3N0BV23_9MICC</name>
<keyword evidence="1" id="KW-0472">Membrane</keyword>
<feature type="transmembrane region" description="Helical" evidence="1">
    <location>
        <begin position="82"/>
        <end position="102"/>
    </location>
</feature>
<dbReference type="Proteomes" id="UP000273807">
    <property type="component" value="Unassembled WGS sequence"/>
</dbReference>
<comment type="caution">
    <text evidence="2">The sequence shown here is derived from an EMBL/GenBank/DDBJ whole genome shotgun (WGS) entry which is preliminary data.</text>
</comment>
<keyword evidence="3" id="KW-1185">Reference proteome</keyword>
<feature type="transmembrane region" description="Helical" evidence="1">
    <location>
        <begin position="12"/>
        <end position="34"/>
    </location>
</feature>
<sequence length="134" mass="14242">MSQKLVVARQRGWPGALLWGAVVLLAIVLIVMGLERTLVPGFVRDTESVARVGIGNRYLFAGTTVSAAAAVWSYFRDNRYWATAFVGAPAVVIGGAALLMPWSPAPHVAALFALPVAVAGLIDGLAHRGSYRLR</sequence>
<gene>
    <name evidence="2" type="ORF">D7003_13350</name>
</gene>
<reference evidence="2 3" key="1">
    <citation type="submission" date="2018-10" db="EMBL/GenBank/DDBJ databases">
        <title>Genome sequencing of Arthrobacter oryzae TNB02.</title>
        <authorList>
            <person name="Cho Y.-J."/>
            <person name="Cho A."/>
            <person name="Kim O.-S."/>
        </authorList>
    </citation>
    <scope>NUCLEOTIDE SEQUENCE [LARGE SCALE GENOMIC DNA]</scope>
    <source>
        <strain evidence="2 3">TNB02</strain>
    </source>
</reference>
<organism evidence="2 3">
    <name type="scientific">Arthrobacter oryzae</name>
    <dbReference type="NCBI Taxonomy" id="409290"/>
    <lineage>
        <taxon>Bacteria</taxon>
        <taxon>Bacillati</taxon>
        <taxon>Actinomycetota</taxon>
        <taxon>Actinomycetes</taxon>
        <taxon>Micrococcales</taxon>
        <taxon>Micrococcaceae</taxon>
        <taxon>Arthrobacter</taxon>
    </lineage>
</organism>
<keyword evidence="1" id="KW-1133">Transmembrane helix</keyword>
<dbReference type="AlphaFoldDB" id="A0A3N0BV23"/>
<evidence type="ECO:0000313" key="2">
    <source>
        <dbReference type="EMBL" id="RNL52957.1"/>
    </source>
</evidence>
<feature type="transmembrane region" description="Helical" evidence="1">
    <location>
        <begin position="54"/>
        <end position="75"/>
    </location>
</feature>